<feature type="domain" description="GST N-terminal" evidence="1">
    <location>
        <begin position="1"/>
        <end position="82"/>
    </location>
</feature>
<dbReference type="InterPro" id="IPR050983">
    <property type="entry name" value="GST_Omega/HSP26"/>
</dbReference>
<keyword evidence="3" id="KW-1185">Reference proteome</keyword>
<gene>
    <name evidence="2" type="ORF">C8D95_101721</name>
</gene>
<dbReference type="PROSITE" id="PS50404">
    <property type="entry name" value="GST_NTER"/>
    <property type="match status" value="1"/>
</dbReference>
<dbReference type="SUPFAM" id="SSF47616">
    <property type="entry name" value="GST C-terminal domain-like"/>
    <property type="match status" value="1"/>
</dbReference>
<dbReference type="CDD" id="cd03205">
    <property type="entry name" value="GST_C_6"/>
    <property type="match status" value="1"/>
</dbReference>
<organism evidence="2 3">
    <name type="scientific">Silicimonas algicola</name>
    <dbReference type="NCBI Taxonomy" id="1826607"/>
    <lineage>
        <taxon>Bacteria</taxon>
        <taxon>Pseudomonadati</taxon>
        <taxon>Pseudomonadota</taxon>
        <taxon>Alphaproteobacteria</taxon>
        <taxon>Rhodobacterales</taxon>
        <taxon>Paracoccaceae</taxon>
    </lineage>
</organism>
<name>A0A316GEB4_9RHOB</name>
<dbReference type="AlphaFoldDB" id="A0A316GEB4"/>
<accession>A0A316GEB4</accession>
<dbReference type="GO" id="GO:0016740">
    <property type="term" value="F:transferase activity"/>
    <property type="evidence" value="ECO:0007669"/>
    <property type="project" value="UniProtKB-KW"/>
</dbReference>
<dbReference type="InterPro" id="IPR004045">
    <property type="entry name" value="Glutathione_S-Trfase_N"/>
</dbReference>
<evidence type="ECO:0000313" key="2">
    <source>
        <dbReference type="EMBL" id="PWK58903.1"/>
    </source>
</evidence>
<proteinExistence type="predicted"/>
<protein>
    <submittedName>
        <fullName evidence="2">Glutathione S-transferase</fullName>
    </submittedName>
</protein>
<dbReference type="PANTHER" id="PTHR43968">
    <property type="match status" value="1"/>
</dbReference>
<dbReference type="Proteomes" id="UP000245390">
    <property type="component" value="Unassembled WGS sequence"/>
</dbReference>
<sequence length="203" mass="22309">MKLYTNPASPFCRKVEAILIETGLDARVDRELSKGNPVTPGTMPVGTNPLGKIPALVGAKGEAVFDSRVICRYLDALAGANLYPEHRLWQVLTLEALGDGISDAGVSMSYEVRARPEEKQFAAWMDAQWTKIARALDVVEESWIDWLDGPPTVAHFALGSALGYLDFRHGARGWRTGRPKLADWQASFDERPSMAATRPRDAA</sequence>
<dbReference type="Pfam" id="PF13409">
    <property type="entry name" value="GST_N_2"/>
    <property type="match status" value="1"/>
</dbReference>
<dbReference type="GO" id="GO:0005737">
    <property type="term" value="C:cytoplasm"/>
    <property type="evidence" value="ECO:0007669"/>
    <property type="project" value="TreeGrafter"/>
</dbReference>
<comment type="caution">
    <text evidence="2">The sequence shown here is derived from an EMBL/GenBank/DDBJ whole genome shotgun (WGS) entry which is preliminary data.</text>
</comment>
<evidence type="ECO:0000313" key="3">
    <source>
        <dbReference type="Proteomes" id="UP000245390"/>
    </source>
</evidence>
<dbReference type="KEGG" id="salo:EF888_05050"/>
<dbReference type="OrthoDB" id="9795329at2"/>
<dbReference type="Pfam" id="PF13410">
    <property type="entry name" value="GST_C_2"/>
    <property type="match status" value="1"/>
</dbReference>
<dbReference type="PANTHER" id="PTHR43968:SF6">
    <property type="entry name" value="GLUTATHIONE S-TRANSFERASE OMEGA"/>
    <property type="match status" value="1"/>
</dbReference>
<dbReference type="Gene3D" id="3.40.30.10">
    <property type="entry name" value="Glutaredoxin"/>
    <property type="match status" value="1"/>
</dbReference>
<dbReference type="InterPro" id="IPR036249">
    <property type="entry name" value="Thioredoxin-like_sf"/>
</dbReference>
<reference evidence="2 3" key="1">
    <citation type="submission" date="2018-05" db="EMBL/GenBank/DDBJ databases">
        <title>Genomic Encyclopedia of Type Strains, Phase IV (KMG-IV): sequencing the most valuable type-strain genomes for metagenomic binning, comparative biology and taxonomic classification.</title>
        <authorList>
            <person name="Goeker M."/>
        </authorList>
    </citation>
    <scope>NUCLEOTIDE SEQUENCE [LARGE SCALE GENOMIC DNA]</scope>
    <source>
        <strain evidence="2 3">DSM 103371</strain>
    </source>
</reference>
<dbReference type="SUPFAM" id="SSF52833">
    <property type="entry name" value="Thioredoxin-like"/>
    <property type="match status" value="1"/>
</dbReference>
<dbReference type="RefSeq" id="WP_109757743.1">
    <property type="nucleotide sequence ID" value="NZ_CP034588.1"/>
</dbReference>
<dbReference type="InterPro" id="IPR036282">
    <property type="entry name" value="Glutathione-S-Trfase_C_sf"/>
</dbReference>
<dbReference type="EMBL" id="QGGV01000001">
    <property type="protein sequence ID" value="PWK58903.1"/>
    <property type="molecule type" value="Genomic_DNA"/>
</dbReference>
<keyword evidence="2" id="KW-0808">Transferase</keyword>
<dbReference type="Gene3D" id="1.20.1050.10">
    <property type="match status" value="1"/>
</dbReference>
<evidence type="ECO:0000259" key="1">
    <source>
        <dbReference type="PROSITE" id="PS50404"/>
    </source>
</evidence>